<protein>
    <submittedName>
        <fullName evidence="1">Uncharacterized protein</fullName>
    </submittedName>
</protein>
<comment type="caution">
    <text evidence="1">The sequence shown here is derived from an EMBL/GenBank/DDBJ whole genome shotgun (WGS) entry which is preliminary data.</text>
</comment>
<dbReference type="EMBL" id="JACJTD010000124">
    <property type="protein sequence ID" value="MBD2651615.1"/>
    <property type="molecule type" value="Genomic_DNA"/>
</dbReference>
<organism evidence="1 2">
    <name type="scientific">Nostoc foliaceum FACHB-393</name>
    <dbReference type="NCBI Taxonomy" id="2692915"/>
    <lineage>
        <taxon>Bacteria</taxon>
        <taxon>Bacillati</taxon>
        <taxon>Cyanobacteriota</taxon>
        <taxon>Cyanophyceae</taxon>
        <taxon>Nostocales</taxon>
        <taxon>Nostocaceae</taxon>
        <taxon>Nostoc</taxon>
        <taxon>Nostoc foliaceum</taxon>
    </lineage>
</organism>
<reference evidence="1 2" key="1">
    <citation type="journal article" date="2020" name="ISME J.">
        <title>Comparative genomics reveals insights into cyanobacterial evolution and habitat adaptation.</title>
        <authorList>
            <person name="Chen M.Y."/>
            <person name="Teng W.K."/>
            <person name="Zhao L."/>
            <person name="Hu C.X."/>
            <person name="Zhou Y.K."/>
            <person name="Han B.P."/>
            <person name="Song L.R."/>
            <person name="Shu W.S."/>
        </authorList>
    </citation>
    <scope>NUCLEOTIDE SEQUENCE [LARGE SCALE GENOMIC DNA]</scope>
    <source>
        <strain evidence="1 2">FACHB-393</strain>
    </source>
</reference>
<dbReference type="Proteomes" id="UP000643580">
    <property type="component" value="Unassembled WGS sequence"/>
</dbReference>
<dbReference type="RefSeq" id="WP_190901659.1">
    <property type="nucleotide sequence ID" value="NZ_JACJTD010000124.1"/>
</dbReference>
<evidence type="ECO:0000313" key="1">
    <source>
        <dbReference type="EMBL" id="MBD2651615.1"/>
    </source>
</evidence>
<name>A0ABR8IM75_9NOSO</name>
<gene>
    <name evidence="1" type="ORF">H6G92_36775</name>
</gene>
<keyword evidence="2" id="KW-1185">Reference proteome</keyword>
<evidence type="ECO:0000313" key="2">
    <source>
        <dbReference type="Proteomes" id="UP000643580"/>
    </source>
</evidence>
<sequence>MNEYSGLNSWIAIVNQKLPHLSRPQAKVLAMWSFGIGMMLFPGSNNSSSVFSTTTR</sequence>
<proteinExistence type="predicted"/>
<accession>A0ABR8IM75</accession>